<dbReference type="InParanoid" id="B9SU21"/>
<dbReference type="AlphaFoldDB" id="B9SU21"/>
<reference evidence="3" key="1">
    <citation type="journal article" date="2010" name="Nat. Biotechnol.">
        <title>Draft genome sequence of the oilseed species Ricinus communis.</title>
        <authorList>
            <person name="Chan A.P."/>
            <person name="Crabtree J."/>
            <person name="Zhao Q."/>
            <person name="Lorenzi H."/>
            <person name="Orvis J."/>
            <person name="Puiu D."/>
            <person name="Melake-Berhan A."/>
            <person name="Jones K.M."/>
            <person name="Redman J."/>
            <person name="Chen G."/>
            <person name="Cahoon E.B."/>
            <person name="Gedil M."/>
            <person name="Stanke M."/>
            <person name="Haas B.J."/>
            <person name="Wortman J.R."/>
            <person name="Fraser-Liggett C.M."/>
            <person name="Ravel J."/>
            <person name="Rabinowicz P.D."/>
        </authorList>
    </citation>
    <scope>NUCLEOTIDE SEQUENCE [LARGE SCALE GENOMIC DNA]</scope>
    <source>
        <strain evidence="3">cv. Hale</strain>
    </source>
</reference>
<protein>
    <submittedName>
        <fullName evidence="2">Uncharacterized protein</fullName>
    </submittedName>
</protein>
<keyword evidence="3" id="KW-1185">Reference proteome</keyword>
<evidence type="ECO:0000256" key="1">
    <source>
        <dbReference type="SAM" id="MobiDB-lite"/>
    </source>
</evidence>
<evidence type="ECO:0000313" key="2">
    <source>
        <dbReference type="EMBL" id="EEF32900.1"/>
    </source>
</evidence>
<evidence type="ECO:0000313" key="3">
    <source>
        <dbReference type="Proteomes" id="UP000008311"/>
    </source>
</evidence>
<proteinExistence type="predicted"/>
<feature type="region of interest" description="Disordered" evidence="1">
    <location>
        <begin position="66"/>
        <end position="189"/>
    </location>
</feature>
<feature type="compositionally biased region" description="Basic and acidic residues" evidence="1">
    <location>
        <begin position="76"/>
        <end position="90"/>
    </location>
</feature>
<name>B9SU21_RICCO</name>
<feature type="compositionally biased region" description="Acidic residues" evidence="1">
    <location>
        <begin position="157"/>
        <end position="181"/>
    </location>
</feature>
<gene>
    <name evidence="2" type="ORF">RCOM_0455420</name>
</gene>
<dbReference type="Proteomes" id="UP000008311">
    <property type="component" value="Unassembled WGS sequence"/>
</dbReference>
<sequence>MSPSQIRIADDGIEEEKEDAESHEIMMEEAGQEGDQGDAASNDDKTDVHNLLATCYNQIKAAASVIKEEEEEAENNENKEEEAGKDENDQIKGAAIVIEEEEEAKNDEDMEEEAGQDENMGEGNQGAANANDKAGQNKNKGEGNQGATNANDKAGQEENEGDGDQGVDDANDGDDKEDDDRDNYYDFYYDDDDIDESVDENHRVEVWFHAADEEICLDTIDLMEGWESVADLETEAKLMAVAHMEEELDLPSISVSDVNMRVMYYTGTHGYFLDWQLIENPEAMQWAEFSAIVTIVKVTPQLI</sequence>
<organism evidence="2 3">
    <name type="scientific">Ricinus communis</name>
    <name type="common">Castor bean</name>
    <dbReference type="NCBI Taxonomy" id="3988"/>
    <lineage>
        <taxon>Eukaryota</taxon>
        <taxon>Viridiplantae</taxon>
        <taxon>Streptophyta</taxon>
        <taxon>Embryophyta</taxon>
        <taxon>Tracheophyta</taxon>
        <taxon>Spermatophyta</taxon>
        <taxon>Magnoliopsida</taxon>
        <taxon>eudicotyledons</taxon>
        <taxon>Gunneridae</taxon>
        <taxon>Pentapetalae</taxon>
        <taxon>rosids</taxon>
        <taxon>fabids</taxon>
        <taxon>Malpighiales</taxon>
        <taxon>Euphorbiaceae</taxon>
        <taxon>Acalyphoideae</taxon>
        <taxon>Acalypheae</taxon>
        <taxon>Ricinus</taxon>
    </lineage>
</organism>
<dbReference type="EMBL" id="EQ974138">
    <property type="protein sequence ID" value="EEF32900.1"/>
    <property type="molecule type" value="Genomic_DNA"/>
</dbReference>
<feature type="compositionally biased region" description="Acidic residues" evidence="1">
    <location>
        <begin position="98"/>
        <end position="120"/>
    </location>
</feature>
<accession>B9SU21</accession>
<dbReference type="STRING" id="3988.B9SU21"/>
<feature type="region of interest" description="Disordered" evidence="1">
    <location>
        <begin position="1"/>
        <end position="46"/>
    </location>
</feature>
<dbReference type="eggNOG" id="ENOG502S720">
    <property type="taxonomic scope" value="Eukaryota"/>
</dbReference>